<keyword evidence="9 11" id="KW-0804">Transcription</keyword>
<dbReference type="EMBL" id="LWDX02048839">
    <property type="protein sequence ID" value="OEL21090.1"/>
    <property type="molecule type" value="Genomic_DNA"/>
</dbReference>
<sequence>MAKKRKSRKAGPPPKKAKKLETAFDCPFCNHRGSVECSIDLKLRIAEASCAVCKEAYTTQADALTEPVDVYSEWIDACERVNEGVDVRRSRGEEEDADDADDDF</sequence>
<reference evidence="12 13" key="1">
    <citation type="submission" date="2016-09" db="EMBL/GenBank/DDBJ databases">
        <title>The draft genome of Dichanthelium oligosanthes: A C3 panicoid grass species.</title>
        <authorList>
            <person name="Studer A.J."/>
            <person name="Schnable J.C."/>
            <person name="Brutnell T.P."/>
        </authorList>
    </citation>
    <scope>NUCLEOTIDE SEQUENCE [LARGE SCALE GENOMIC DNA]</scope>
    <source>
        <strain evidence="13">cv. Kellogg 1175</strain>
        <tissue evidence="12">Leaf</tissue>
    </source>
</reference>
<evidence type="ECO:0000256" key="10">
    <source>
        <dbReference type="ARBA" id="ARBA00023242"/>
    </source>
</evidence>
<dbReference type="FunFam" id="2.20.25.190:FF:000001">
    <property type="entry name" value="Transcription elongation factor 1 homolog"/>
    <property type="match status" value="1"/>
</dbReference>
<dbReference type="Gene3D" id="2.20.25.190">
    <property type="match status" value="1"/>
</dbReference>
<comment type="caution">
    <text evidence="12">The sequence shown here is derived from an EMBL/GenBank/DDBJ whole genome shotgun (WGS) entry which is preliminary data.</text>
</comment>
<evidence type="ECO:0000313" key="12">
    <source>
        <dbReference type="EMBL" id="OEL21090.1"/>
    </source>
</evidence>
<dbReference type="STRING" id="888268.A0A1E5V7E5"/>
<comment type="subcellular location">
    <subcellularLocation>
        <location evidence="2 11">Nucleus</location>
    </subcellularLocation>
</comment>
<evidence type="ECO:0000256" key="1">
    <source>
        <dbReference type="ARBA" id="ARBA00003357"/>
    </source>
</evidence>
<dbReference type="GO" id="GO:0008023">
    <property type="term" value="C:transcription elongation factor complex"/>
    <property type="evidence" value="ECO:0007669"/>
    <property type="project" value="TreeGrafter"/>
</dbReference>
<dbReference type="InterPro" id="IPR038567">
    <property type="entry name" value="T_Elf1_sf"/>
</dbReference>
<keyword evidence="8 11" id="KW-0805">Transcription regulation</keyword>
<evidence type="ECO:0000256" key="8">
    <source>
        <dbReference type="ARBA" id="ARBA00023015"/>
    </source>
</evidence>
<dbReference type="GO" id="GO:0000993">
    <property type="term" value="F:RNA polymerase II complex binding"/>
    <property type="evidence" value="ECO:0007669"/>
    <property type="project" value="TreeGrafter"/>
</dbReference>
<evidence type="ECO:0000256" key="7">
    <source>
        <dbReference type="ARBA" id="ARBA00022833"/>
    </source>
</evidence>
<evidence type="ECO:0000256" key="9">
    <source>
        <dbReference type="ARBA" id="ARBA00023163"/>
    </source>
</evidence>
<keyword evidence="6 11" id="KW-0863">Zinc-finger</keyword>
<dbReference type="OrthoDB" id="637156at2759"/>
<gene>
    <name evidence="12" type="ORF">BAE44_0017892</name>
</gene>
<evidence type="ECO:0000313" key="13">
    <source>
        <dbReference type="Proteomes" id="UP000095767"/>
    </source>
</evidence>
<evidence type="ECO:0000256" key="2">
    <source>
        <dbReference type="ARBA" id="ARBA00004123"/>
    </source>
</evidence>
<dbReference type="AlphaFoldDB" id="A0A1E5V7E5"/>
<evidence type="ECO:0000256" key="4">
    <source>
        <dbReference type="ARBA" id="ARBA00014973"/>
    </source>
</evidence>
<dbReference type="Pfam" id="PF05129">
    <property type="entry name" value="Zn_ribbon_Elf1"/>
    <property type="match status" value="1"/>
</dbReference>
<dbReference type="PANTHER" id="PTHR20934:SF25">
    <property type="entry name" value="TRANSCRIPTION ELONGATION FACTOR 1 HOMOLOG"/>
    <property type="match status" value="1"/>
</dbReference>
<dbReference type="GO" id="GO:0008270">
    <property type="term" value="F:zinc ion binding"/>
    <property type="evidence" value="ECO:0007669"/>
    <property type="project" value="UniProtKB-KW"/>
</dbReference>
<keyword evidence="13" id="KW-1185">Reference proteome</keyword>
<organism evidence="12 13">
    <name type="scientific">Dichanthelium oligosanthes</name>
    <dbReference type="NCBI Taxonomy" id="888268"/>
    <lineage>
        <taxon>Eukaryota</taxon>
        <taxon>Viridiplantae</taxon>
        <taxon>Streptophyta</taxon>
        <taxon>Embryophyta</taxon>
        <taxon>Tracheophyta</taxon>
        <taxon>Spermatophyta</taxon>
        <taxon>Magnoliopsida</taxon>
        <taxon>Liliopsida</taxon>
        <taxon>Poales</taxon>
        <taxon>Poaceae</taxon>
        <taxon>PACMAD clade</taxon>
        <taxon>Panicoideae</taxon>
        <taxon>Panicodae</taxon>
        <taxon>Paniceae</taxon>
        <taxon>Dichantheliinae</taxon>
        <taxon>Dichanthelium</taxon>
    </lineage>
</organism>
<accession>A0A1E5V7E5</accession>
<dbReference type="GO" id="GO:0006368">
    <property type="term" value="P:transcription elongation by RNA polymerase II"/>
    <property type="evidence" value="ECO:0007669"/>
    <property type="project" value="TreeGrafter"/>
</dbReference>
<keyword evidence="7 11" id="KW-0862">Zinc</keyword>
<comment type="similarity">
    <text evidence="3 11">Belongs to the ELOF1 family.</text>
</comment>
<evidence type="ECO:0000256" key="5">
    <source>
        <dbReference type="ARBA" id="ARBA00022723"/>
    </source>
</evidence>
<keyword evidence="5 11" id="KW-0479">Metal-binding</keyword>
<dbReference type="PANTHER" id="PTHR20934">
    <property type="entry name" value="TRANSCRIPTION ELONGATION FACTOR 1 HOMOLOG"/>
    <property type="match status" value="1"/>
</dbReference>
<evidence type="ECO:0000256" key="11">
    <source>
        <dbReference type="RuleBase" id="RU364033"/>
    </source>
</evidence>
<name>A0A1E5V7E5_9POAL</name>
<proteinExistence type="inferred from homology"/>
<dbReference type="SUPFAM" id="SSF57783">
    <property type="entry name" value="Zinc beta-ribbon"/>
    <property type="match status" value="1"/>
</dbReference>
<dbReference type="InterPro" id="IPR007808">
    <property type="entry name" value="Elf1"/>
</dbReference>
<keyword evidence="10 11" id="KW-0539">Nucleus</keyword>
<evidence type="ECO:0000256" key="6">
    <source>
        <dbReference type="ARBA" id="ARBA00022771"/>
    </source>
</evidence>
<dbReference type="Proteomes" id="UP000095767">
    <property type="component" value="Unassembled WGS sequence"/>
</dbReference>
<evidence type="ECO:0000256" key="3">
    <source>
        <dbReference type="ARBA" id="ARBA00009730"/>
    </source>
</evidence>
<protein>
    <recommendedName>
        <fullName evidence="4 11">Transcription elongation factor 1 homolog</fullName>
    </recommendedName>
</protein>
<comment type="function">
    <text evidence="1 11">Transcription elongation factor implicated in the maintenance of proper chromatin structure in actively transcribed regions.</text>
</comment>